<dbReference type="Gene3D" id="2.60.120.600">
    <property type="entry name" value="Domain of unknown function DUF1214, C-terminal domain"/>
    <property type="match status" value="1"/>
</dbReference>
<feature type="signal peptide" evidence="1">
    <location>
        <begin position="1"/>
        <end position="27"/>
    </location>
</feature>
<dbReference type="Proteomes" id="UP000414136">
    <property type="component" value="Unassembled WGS sequence"/>
</dbReference>
<name>A0A5E4ZWG6_9BURK</name>
<dbReference type="PANTHER" id="PTHR36509">
    <property type="entry name" value="BLL3101 PROTEIN"/>
    <property type="match status" value="1"/>
</dbReference>
<evidence type="ECO:0000256" key="1">
    <source>
        <dbReference type="SAM" id="SignalP"/>
    </source>
</evidence>
<dbReference type="InterPro" id="IPR010621">
    <property type="entry name" value="DUF1214"/>
</dbReference>
<feature type="domain" description="DUF1214" evidence="2">
    <location>
        <begin position="384"/>
        <end position="488"/>
    </location>
</feature>
<protein>
    <submittedName>
        <fullName evidence="4">Signal peptide protein</fullName>
    </submittedName>
</protein>
<sequence length="507" mass="55400">MKSSSMMHKIVLAALAASPYFVSLASAQTQYKMTTPLPPQILTPASVETRIGKLEYVDGVPTPATAQLVYDNLDFQRGIEAFLNGIPGASLVAMRAGMRAFGPSNSTVAIAETLSDSRTLLLTANTESVYFFAWLDLKDGPIVVEGPPDVLGVIDDFWFRYVADFGNAGPDKGKGGKYLVVPPGYKGELPKSGYYIVKSETYGNLLVGRGFLKNGSPAPTVASIKARLRIYPYAARNNPPKTNFVNSSGVPINTIHANDLSFYDEVNQIVQEEPAGAYGPDMTGVFRAIGIEKGKPFAPDARMKRILTDAVAVGNATARAFDFANRDPAARIYPDRQWNTPFIGGSYQWLDNGARNFDARTMFFYAATVDTPAMAVAMPGIGSQYASVNLDSAGKPFDGGKNYVLHVPPKVPVKDFWSVVVYDTQTRSMLQTDQQFPSVSSQRNMVQNADGSYDVYFGPKAPAGKEANWIQTLPGKSWFTIFRLYGPLQAWFDKSWKLNDIVESGQR</sequence>
<evidence type="ECO:0000313" key="5">
    <source>
        <dbReference type="Proteomes" id="UP000414136"/>
    </source>
</evidence>
<dbReference type="PANTHER" id="PTHR36509:SF3">
    <property type="entry name" value="SIGNAL PEPTIDE PROTEIN"/>
    <property type="match status" value="1"/>
</dbReference>
<feature type="chain" id="PRO_5022679964" evidence="1">
    <location>
        <begin position="28"/>
        <end position="507"/>
    </location>
</feature>
<dbReference type="OrthoDB" id="272779at2"/>
<dbReference type="Gene3D" id="1.10.3360.10">
    <property type="entry name" value="VPA0735-like domain"/>
    <property type="match status" value="1"/>
</dbReference>
<dbReference type="Gene3D" id="2.60.40.1610">
    <property type="entry name" value="Domain of unknown function DUF1254"/>
    <property type="match status" value="1"/>
</dbReference>
<dbReference type="EMBL" id="CABPSQ010000002">
    <property type="protein sequence ID" value="VVE65346.1"/>
    <property type="molecule type" value="Genomic_DNA"/>
</dbReference>
<reference evidence="4 5" key="1">
    <citation type="submission" date="2019-08" db="EMBL/GenBank/DDBJ databases">
        <authorList>
            <person name="Peeters C."/>
        </authorList>
    </citation>
    <scope>NUCLEOTIDE SEQUENCE [LARGE SCALE GENOMIC DNA]</scope>
    <source>
        <strain evidence="4 5">LMG 31118</strain>
    </source>
</reference>
<accession>A0A5E4ZWG6</accession>
<proteinExistence type="predicted"/>
<organism evidence="4 5">
    <name type="scientific">Pandoraea captiosa</name>
    <dbReference type="NCBI Taxonomy" id="2508302"/>
    <lineage>
        <taxon>Bacteria</taxon>
        <taxon>Pseudomonadati</taxon>
        <taxon>Pseudomonadota</taxon>
        <taxon>Betaproteobacteria</taxon>
        <taxon>Burkholderiales</taxon>
        <taxon>Burkholderiaceae</taxon>
        <taxon>Pandoraea</taxon>
    </lineage>
</organism>
<dbReference type="InterPro" id="IPR037050">
    <property type="entry name" value="DUF1254_sf"/>
</dbReference>
<keyword evidence="5" id="KW-1185">Reference proteome</keyword>
<keyword evidence="1" id="KW-0732">Signal</keyword>
<dbReference type="AlphaFoldDB" id="A0A5E4ZWG6"/>
<dbReference type="InterPro" id="IPR010679">
    <property type="entry name" value="DUF1254"/>
</dbReference>
<dbReference type="Pfam" id="PF06863">
    <property type="entry name" value="DUF1254"/>
    <property type="match status" value="1"/>
</dbReference>
<dbReference type="InterPro" id="IPR037049">
    <property type="entry name" value="DUF1214_C_sf"/>
</dbReference>
<evidence type="ECO:0000259" key="3">
    <source>
        <dbReference type="Pfam" id="PF06863"/>
    </source>
</evidence>
<gene>
    <name evidence="4" type="ORF">PCA31118_01983</name>
</gene>
<dbReference type="SUPFAM" id="SSF160935">
    <property type="entry name" value="VPA0735-like"/>
    <property type="match status" value="1"/>
</dbReference>
<feature type="domain" description="DUF1254" evidence="3">
    <location>
        <begin position="110"/>
        <end position="232"/>
    </location>
</feature>
<evidence type="ECO:0000313" key="4">
    <source>
        <dbReference type="EMBL" id="VVE65346.1"/>
    </source>
</evidence>
<evidence type="ECO:0000259" key="2">
    <source>
        <dbReference type="Pfam" id="PF06742"/>
    </source>
</evidence>
<dbReference type="Pfam" id="PF06742">
    <property type="entry name" value="DUF1214"/>
    <property type="match status" value="1"/>
</dbReference>